<dbReference type="Gene3D" id="2.60.120.1130">
    <property type="match status" value="1"/>
</dbReference>
<feature type="chain" id="PRO_5012341321" evidence="1">
    <location>
        <begin position="19"/>
        <end position="637"/>
    </location>
</feature>
<proteinExistence type="predicted"/>
<keyword evidence="4" id="KW-0378">Hydrolase</keyword>
<dbReference type="InterPro" id="IPR038765">
    <property type="entry name" value="Papain-like_cys_pep_sf"/>
</dbReference>
<gene>
    <name evidence="4" type="ORF">SAMN02745131_03983</name>
</gene>
<dbReference type="Pfam" id="PF01841">
    <property type="entry name" value="Transglut_core"/>
    <property type="match status" value="1"/>
</dbReference>
<evidence type="ECO:0000256" key="1">
    <source>
        <dbReference type="SAM" id="SignalP"/>
    </source>
</evidence>
<dbReference type="GO" id="GO:0006508">
    <property type="term" value="P:proteolysis"/>
    <property type="evidence" value="ECO:0007669"/>
    <property type="project" value="UniProtKB-KW"/>
</dbReference>
<keyword evidence="1" id="KW-0732">Signal</keyword>
<dbReference type="EMBL" id="FQUU01000025">
    <property type="protein sequence ID" value="SHF96233.1"/>
    <property type="molecule type" value="Genomic_DNA"/>
</dbReference>
<evidence type="ECO:0000313" key="4">
    <source>
        <dbReference type="EMBL" id="SHF96233.1"/>
    </source>
</evidence>
<name>A0A1M5FXP3_9BACT</name>
<dbReference type="Pfam" id="PF12969">
    <property type="entry name" value="DUF3857"/>
    <property type="match status" value="1"/>
</dbReference>
<accession>A0A1M5FXP3</accession>
<dbReference type="Gene3D" id="3.10.620.30">
    <property type="match status" value="1"/>
</dbReference>
<evidence type="ECO:0000259" key="2">
    <source>
        <dbReference type="Pfam" id="PF01841"/>
    </source>
</evidence>
<dbReference type="InterPro" id="IPR024618">
    <property type="entry name" value="DUF3857"/>
</dbReference>
<evidence type="ECO:0000313" key="5">
    <source>
        <dbReference type="Proteomes" id="UP000184048"/>
    </source>
</evidence>
<feature type="domain" description="Transglutaminase-like" evidence="2">
    <location>
        <begin position="273"/>
        <end position="364"/>
    </location>
</feature>
<dbReference type="InterPro" id="IPR002931">
    <property type="entry name" value="Transglutaminase-like"/>
</dbReference>
<keyword evidence="5" id="KW-1185">Reference proteome</keyword>
<feature type="domain" description="DUF3857" evidence="3">
    <location>
        <begin position="54"/>
        <end position="214"/>
    </location>
</feature>
<dbReference type="Proteomes" id="UP000184048">
    <property type="component" value="Unassembled WGS sequence"/>
</dbReference>
<evidence type="ECO:0000259" key="3">
    <source>
        <dbReference type="Pfam" id="PF12969"/>
    </source>
</evidence>
<feature type="signal peptide" evidence="1">
    <location>
        <begin position="1"/>
        <end position="18"/>
    </location>
</feature>
<dbReference type="OrthoDB" id="8595007at2"/>
<dbReference type="SUPFAM" id="SSF54001">
    <property type="entry name" value="Cysteine proteinases"/>
    <property type="match status" value="1"/>
</dbReference>
<reference evidence="4 5" key="1">
    <citation type="submission" date="2016-11" db="EMBL/GenBank/DDBJ databases">
        <authorList>
            <person name="Jaros S."/>
            <person name="Januszkiewicz K."/>
            <person name="Wedrychowicz H."/>
        </authorList>
    </citation>
    <scope>NUCLEOTIDE SEQUENCE [LARGE SCALE GENOMIC DNA]</scope>
    <source>
        <strain evidence="4 5">DSM 18119</strain>
    </source>
</reference>
<dbReference type="STRING" id="1121884.SAMN02745131_03983"/>
<dbReference type="Gene3D" id="2.60.40.3140">
    <property type="match status" value="1"/>
</dbReference>
<organism evidence="4 5">
    <name type="scientific">Flavisolibacter ginsengisoli DSM 18119</name>
    <dbReference type="NCBI Taxonomy" id="1121884"/>
    <lineage>
        <taxon>Bacteria</taxon>
        <taxon>Pseudomonadati</taxon>
        <taxon>Bacteroidota</taxon>
        <taxon>Chitinophagia</taxon>
        <taxon>Chitinophagales</taxon>
        <taxon>Chitinophagaceae</taxon>
        <taxon>Flavisolibacter</taxon>
    </lineage>
</organism>
<protein>
    <submittedName>
        <fullName evidence="4">Transglutaminase-like enzyme, putative cysteine protease</fullName>
    </submittedName>
</protein>
<dbReference type="GO" id="GO:0008233">
    <property type="term" value="F:peptidase activity"/>
    <property type="evidence" value="ECO:0007669"/>
    <property type="project" value="UniProtKB-KW"/>
</dbReference>
<keyword evidence="4" id="KW-0645">Protease</keyword>
<dbReference type="AlphaFoldDB" id="A0A1M5FXP3"/>
<dbReference type="RefSeq" id="WP_072837094.1">
    <property type="nucleotide sequence ID" value="NZ_FQUU01000025.1"/>
</dbReference>
<sequence length="637" mass="72466">MRILIVWSLLFCVTALKAADPKYPVSAIPEILKKDADVVKRMEEISFQIISTGETILHKKYALTILNENGDEYAGISEYYDKLITITSMEGTLYDASGKVLKRTKNKDISDLSAVNGNNLIDDSRMKSHHFYYREYPYTVEYEVEQKFSNTLFFPNWYPQEDEKYAVEQSSYTIICPADYSIRFRAFNYKGEPEVTMEKGKKKMRWNITSVPAIKLPFASPSWKEMTTVVYFAPSEFEIQGYKGNMSSWKDFGKFQASLNAGRDVLPANISETVNRLTAGVSDTREKIRILYNFLQKNTRYISIQLGIGGWQPFPATDVATKGYGDCKGLTNYMYSLLKAAGIKSNYTLVYAGSNKDVLIEDFPSNRFNHVILCVPLAKDSVWLECTSQTLPAGYMSDFTGNRKALMITEEGGVVVRTPQYGIKENTEIRAIKAKLDEDGNLNMSVKASYGGTEQDDVSSLINALSKEKVQKVLQKELELSTYDIQSFKYEETKEVLPKVDEQLEILVSKYATISGKRLFIMPNILNRGGVVLNDQKDRAFDYVYDNPFRQEDTYEIDLPEGYELESAPSEINLKSKFGTYTSSVKLVGHKITYKRVREHFAGRYAAKEGVALAEFFESVYRSDRSKMVFVKKTSNP</sequence>